<reference evidence="2" key="2">
    <citation type="submission" date="2025-08" db="UniProtKB">
        <authorList>
            <consortium name="RefSeq"/>
        </authorList>
    </citation>
    <scope>IDENTIFICATION</scope>
    <source>
        <tissue evidence="2">Leaf</tissue>
    </source>
</reference>
<dbReference type="OrthoDB" id="10387053at2759"/>
<proteinExistence type="predicted"/>
<dbReference type="Proteomes" id="UP000790787">
    <property type="component" value="Chromosome 11"/>
</dbReference>
<dbReference type="AlphaFoldDB" id="A0A1S3X7V1"/>
<dbReference type="RefSeq" id="XP_016435828.1">
    <property type="nucleotide sequence ID" value="XM_016580342.2"/>
</dbReference>
<accession>A0A1S3X7V1</accession>
<keyword evidence="1" id="KW-1185">Reference proteome</keyword>
<dbReference type="PaxDb" id="4097-A0A1S3X7V1"/>
<sequence length="120" mass="14408">MGISEEIKRNDSCEVRISIIERSRRQELLWANPLRGYHNGIHAGSPRKSRQEEVQRRCFWLKIVEDCREWQWWILQSTLKLIIPPLISTEICVWTYITCPMSYYMNMQLSLQLWAMCICT</sequence>
<dbReference type="GeneID" id="107762035"/>
<protein>
    <submittedName>
        <fullName evidence="2">Uncharacterized protein LOC107762035</fullName>
    </submittedName>
</protein>
<organism evidence="1 2">
    <name type="scientific">Nicotiana tabacum</name>
    <name type="common">Common tobacco</name>
    <dbReference type="NCBI Taxonomy" id="4097"/>
    <lineage>
        <taxon>Eukaryota</taxon>
        <taxon>Viridiplantae</taxon>
        <taxon>Streptophyta</taxon>
        <taxon>Embryophyta</taxon>
        <taxon>Tracheophyta</taxon>
        <taxon>Spermatophyta</taxon>
        <taxon>Magnoliopsida</taxon>
        <taxon>eudicotyledons</taxon>
        <taxon>Gunneridae</taxon>
        <taxon>Pentapetalae</taxon>
        <taxon>asterids</taxon>
        <taxon>lamiids</taxon>
        <taxon>Solanales</taxon>
        <taxon>Solanaceae</taxon>
        <taxon>Nicotianoideae</taxon>
        <taxon>Nicotianeae</taxon>
        <taxon>Nicotiana</taxon>
    </lineage>
</organism>
<evidence type="ECO:0000313" key="2">
    <source>
        <dbReference type="RefSeq" id="XP_016435828.1"/>
    </source>
</evidence>
<name>A0A1S3X7V1_TOBAC</name>
<gene>
    <name evidence="2" type="primary">LOC107762035</name>
</gene>
<reference evidence="1" key="1">
    <citation type="journal article" date="2014" name="Nat. Commun.">
        <title>The tobacco genome sequence and its comparison with those of tomato and potato.</title>
        <authorList>
            <person name="Sierro N."/>
            <person name="Battey J.N."/>
            <person name="Ouadi S."/>
            <person name="Bakaher N."/>
            <person name="Bovet L."/>
            <person name="Willig A."/>
            <person name="Goepfert S."/>
            <person name="Peitsch M.C."/>
            <person name="Ivanov N.V."/>
        </authorList>
    </citation>
    <scope>NUCLEOTIDE SEQUENCE [LARGE SCALE GENOMIC DNA]</scope>
</reference>
<evidence type="ECO:0000313" key="1">
    <source>
        <dbReference type="Proteomes" id="UP000790787"/>
    </source>
</evidence>
<dbReference type="RefSeq" id="XP_016435828.1">
    <property type="nucleotide sequence ID" value="XM_016580342.1"/>
</dbReference>
<dbReference type="KEGG" id="nta:107762035"/>